<dbReference type="GO" id="GO:0022857">
    <property type="term" value="F:transmembrane transporter activity"/>
    <property type="evidence" value="ECO:0007669"/>
    <property type="project" value="InterPro"/>
</dbReference>
<evidence type="ECO:0000313" key="4">
    <source>
        <dbReference type="EMBL" id="QYS95339.1"/>
    </source>
</evidence>
<organism evidence="4 5">
    <name type="scientific">Trichoderma simmonsii</name>
    <dbReference type="NCBI Taxonomy" id="1491479"/>
    <lineage>
        <taxon>Eukaryota</taxon>
        <taxon>Fungi</taxon>
        <taxon>Dikarya</taxon>
        <taxon>Ascomycota</taxon>
        <taxon>Pezizomycotina</taxon>
        <taxon>Sordariomycetes</taxon>
        <taxon>Hypocreomycetidae</taxon>
        <taxon>Hypocreales</taxon>
        <taxon>Hypocreaceae</taxon>
        <taxon>Trichoderma</taxon>
    </lineage>
</organism>
<evidence type="ECO:0000313" key="5">
    <source>
        <dbReference type="Proteomes" id="UP000826661"/>
    </source>
</evidence>
<feature type="transmembrane region" description="Helical" evidence="3">
    <location>
        <begin position="56"/>
        <end position="80"/>
    </location>
</feature>
<dbReference type="EMBL" id="CP075865">
    <property type="protein sequence ID" value="QYS95339.1"/>
    <property type="molecule type" value="Genomic_DNA"/>
</dbReference>
<dbReference type="InterPro" id="IPR050327">
    <property type="entry name" value="Proton-linked_MCT"/>
</dbReference>
<keyword evidence="3" id="KW-0472">Membrane</keyword>
<name>A0A8G0PDM0_9HYPO</name>
<dbReference type="PANTHER" id="PTHR11360:SF234">
    <property type="entry name" value="MFS-TYPE TRANSPORTER DBAD-RELATED"/>
    <property type="match status" value="1"/>
</dbReference>
<dbReference type="PANTHER" id="PTHR11360">
    <property type="entry name" value="MONOCARBOXYLATE TRANSPORTER"/>
    <property type="match status" value="1"/>
</dbReference>
<feature type="transmembrane region" description="Helical" evidence="3">
    <location>
        <begin position="130"/>
        <end position="149"/>
    </location>
</feature>
<dbReference type="InterPro" id="IPR011701">
    <property type="entry name" value="MFS"/>
</dbReference>
<feature type="transmembrane region" description="Helical" evidence="3">
    <location>
        <begin position="100"/>
        <end position="123"/>
    </location>
</feature>
<dbReference type="SUPFAM" id="SSF103473">
    <property type="entry name" value="MFS general substrate transporter"/>
    <property type="match status" value="1"/>
</dbReference>
<dbReference type="Gene3D" id="1.20.1250.20">
    <property type="entry name" value="MFS general substrate transporter like domains"/>
    <property type="match status" value="1"/>
</dbReference>
<proteinExistence type="inferred from homology"/>
<keyword evidence="3" id="KW-0812">Transmembrane</keyword>
<evidence type="ECO:0008006" key="6">
    <source>
        <dbReference type="Google" id="ProtNLM"/>
    </source>
</evidence>
<feature type="transmembrane region" description="Helical" evidence="3">
    <location>
        <begin position="327"/>
        <end position="345"/>
    </location>
</feature>
<dbReference type="AlphaFoldDB" id="A0A8G0PDM0"/>
<keyword evidence="5" id="KW-1185">Reference proteome</keyword>
<comment type="similarity">
    <text evidence="2">Belongs to the major facilitator superfamily. Monocarboxylate porter (TC 2.A.1.13) family.</text>
</comment>
<sequence>MSHSSDSGHLPNNPLAKDEMDLSLGTSINRYAVEESIESRQETPAGKSIPPPDIGIMPWIQVAGAFCLMFTSWGTVVSYGTFQQYYTSGGGIVDEASSSTIAWIGSLQAFLLMFGAALTGTLYDAGYFRTMMYCGTFLMVFGLMMTSLASKYWQFILAQSLCTGSGMGLVALGALATPGTWFVKRRGLAIGLGSTGASIGGIVFPIALRHLIPMIGFGWAVRVMGFIVLFMLILPLSISKQRLPANKRRILIDFKSLGQIEFGLYCLSIFLAFLGFFTFYTFIESWAIATQLNTDGVAPYYILTITNASSSFGRILPNYTADKIGPLNIQVPATLIAGVLVFTWIPAQSMGSVMAIAILYGFFSGSLVSVPPTAIASMTANMNELGGRIGAIVQSVGYDSARIYAGIMLLAGATTMAIARFVKTGFRLRVKA</sequence>
<feature type="transmembrane region" description="Helical" evidence="3">
    <location>
        <begin position="219"/>
        <end position="239"/>
    </location>
</feature>
<gene>
    <name evidence="4" type="ORF">H0G86_002633</name>
</gene>
<dbReference type="Pfam" id="PF07690">
    <property type="entry name" value="MFS_1"/>
    <property type="match status" value="1"/>
</dbReference>
<feature type="transmembrane region" description="Helical" evidence="3">
    <location>
        <begin position="155"/>
        <end position="176"/>
    </location>
</feature>
<feature type="transmembrane region" description="Helical" evidence="3">
    <location>
        <begin position="403"/>
        <end position="422"/>
    </location>
</feature>
<protein>
    <recommendedName>
        <fullName evidence="6">Major facilitator superfamily (MFS) profile domain-containing protein</fullName>
    </recommendedName>
</protein>
<feature type="transmembrane region" description="Helical" evidence="3">
    <location>
        <begin position="188"/>
        <end position="207"/>
    </location>
</feature>
<evidence type="ECO:0000256" key="1">
    <source>
        <dbReference type="ARBA" id="ARBA00004141"/>
    </source>
</evidence>
<dbReference type="GO" id="GO:0016020">
    <property type="term" value="C:membrane"/>
    <property type="evidence" value="ECO:0007669"/>
    <property type="project" value="UniProtKB-SubCell"/>
</dbReference>
<evidence type="ECO:0000256" key="2">
    <source>
        <dbReference type="ARBA" id="ARBA00006727"/>
    </source>
</evidence>
<keyword evidence="3" id="KW-1133">Transmembrane helix</keyword>
<dbReference type="InterPro" id="IPR036259">
    <property type="entry name" value="MFS_trans_sf"/>
</dbReference>
<accession>A0A8G0PDM0</accession>
<dbReference type="Proteomes" id="UP000826661">
    <property type="component" value="Chromosome II"/>
</dbReference>
<feature type="transmembrane region" description="Helical" evidence="3">
    <location>
        <begin position="357"/>
        <end position="378"/>
    </location>
</feature>
<feature type="transmembrane region" description="Helical" evidence="3">
    <location>
        <begin position="260"/>
        <end position="283"/>
    </location>
</feature>
<reference evidence="4 5" key="1">
    <citation type="journal article" date="2021" name="BMC Genomics">
        <title>Telomere-to-telomere genome assembly of asparaginase-producing Trichoderma simmonsii.</title>
        <authorList>
            <person name="Chung D."/>
            <person name="Kwon Y.M."/>
            <person name="Yang Y."/>
        </authorList>
    </citation>
    <scope>NUCLEOTIDE SEQUENCE [LARGE SCALE GENOMIC DNA]</scope>
    <source>
        <strain evidence="4 5">GH-Sj1</strain>
    </source>
</reference>
<comment type="subcellular location">
    <subcellularLocation>
        <location evidence="1">Membrane</location>
        <topology evidence="1">Multi-pass membrane protein</topology>
    </subcellularLocation>
</comment>
<evidence type="ECO:0000256" key="3">
    <source>
        <dbReference type="SAM" id="Phobius"/>
    </source>
</evidence>